<organism evidence="3">
    <name type="scientific">Anopheles coluzzii</name>
    <name type="common">African malaria mosquito</name>
    <dbReference type="NCBI Taxonomy" id="1518534"/>
    <lineage>
        <taxon>Eukaryota</taxon>
        <taxon>Metazoa</taxon>
        <taxon>Ecdysozoa</taxon>
        <taxon>Arthropoda</taxon>
        <taxon>Hexapoda</taxon>
        <taxon>Insecta</taxon>
        <taxon>Pterygota</taxon>
        <taxon>Neoptera</taxon>
        <taxon>Endopterygota</taxon>
        <taxon>Diptera</taxon>
        <taxon>Nematocera</taxon>
        <taxon>Culicoidea</taxon>
        <taxon>Culicidae</taxon>
        <taxon>Anophelinae</taxon>
        <taxon>Anopheles</taxon>
    </lineage>
</organism>
<keyword evidence="2" id="KW-0732">Signal</keyword>
<evidence type="ECO:0000256" key="2">
    <source>
        <dbReference type="SAM" id="SignalP"/>
    </source>
</evidence>
<sequence>MSQRIDLVFLLLLLLLLTGRRFRCACGGKLFQPSSAWATASGGNRAVMAAYWFISATDASSRVRMFCRCLMRSSTWRRSLPSIARTSSSDSVSSDGGTGGKGIVYDGMPTNGNGGRTMGAGGNRGIAFVPVAVRPAGNETPAATAPTPPATPAVPATLPGTTVGRLASLPVAPPAPLLASFALLFGAGFTAAVAAVIGVRKMFNRQVGQVCCRWNQERRQAVWNM</sequence>
<dbReference type="Proteomes" id="UP000075882">
    <property type="component" value="Unassembled WGS sequence"/>
</dbReference>
<protein>
    <submittedName>
        <fullName evidence="3">Uncharacterized protein</fullName>
    </submittedName>
</protein>
<reference evidence="3" key="1">
    <citation type="submission" date="2022-08" db="UniProtKB">
        <authorList>
            <consortium name="EnsemblMetazoa"/>
        </authorList>
    </citation>
    <scope>IDENTIFICATION</scope>
</reference>
<feature type="signal peptide" evidence="2">
    <location>
        <begin position="1"/>
        <end position="19"/>
    </location>
</feature>
<keyword evidence="1" id="KW-0812">Transmembrane</keyword>
<dbReference type="AlphaFoldDB" id="A0A8W7PRK9"/>
<feature type="chain" id="PRO_5036505656" evidence="2">
    <location>
        <begin position="20"/>
        <end position="225"/>
    </location>
</feature>
<evidence type="ECO:0000256" key="1">
    <source>
        <dbReference type="SAM" id="Phobius"/>
    </source>
</evidence>
<feature type="transmembrane region" description="Helical" evidence="1">
    <location>
        <begin position="177"/>
        <end position="199"/>
    </location>
</feature>
<accession>A0A8W7PRK9</accession>
<name>A0A8W7PRK9_ANOCL</name>
<keyword evidence="1" id="KW-1133">Transmembrane helix</keyword>
<dbReference type="EnsemblMetazoa" id="ACOM035647-RA">
    <property type="protein sequence ID" value="ACOM035647-PA.1"/>
    <property type="gene ID" value="ACOM035647"/>
</dbReference>
<keyword evidence="1" id="KW-0472">Membrane</keyword>
<evidence type="ECO:0000313" key="3">
    <source>
        <dbReference type="EnsemblMetazoa" id="ACOM035647-PA.1"/>
    </source>
</evidence>
<proteinExistence type="predicted"/>